<dbReference type="GO" id="GO:0051604">
    <property type="term" value="P:protein maturation"/>
    <property type="evidence" value="ECO:0007669"/>
    <property type="project" value="InterPro"/>
</dbReference>
<evidence type="ECO:0000313" key="4">
    <source>
        <dbReference type="EMBL" id="MCY9610653.1"/>
    </source>
</evidence>
<proteinExistence type="predicted"/>
<evidence type="ECO:0000313" key="6">
    <source>
        <dbReference type="Proteomes" id="UP000315377"/>
    </source>
</evidence>
<dbReference type="GeneID" id="76995028"/>
<sequence length="80" mass="8898">MHEASLVHEVLVIAKEAAEAEGLSKITSIELIIGEHLCIMPDALEFAFRYMTSGPLLEKAELRWEIGAGRELQVTYIEGE</sequence>
<evidence type="ECO:0000256" key="1">
    <source>
        <dbReference type="ARBA" id="ARBA00022596"/>
    </source>
</evidence>
<keyword evidence="2" id="KW-0479">Metal-binding</keyword>
<reference evidence="5 6" key="1">
    <citation type="submission" date="2019-07" db="EMBL/GenBank/DDBJ databases">
        <title>Paenibacillus thiaminolyticus NRRL B-4156.</title>
        <authorList>
            <person name="Hehnly C."/>
            <person name="Zhang L."/>
        </authorList>
    </citation>
    <scope>NUCLEOTIDE SEQUENCE [LARGE SCALE GENOMIC DNA]</scope>
    <source>
        <strain evidence="5 6">NRRL B-4156</strain>
    </source>
</reference>
<evidence type="ECO:0000256" key="3">
    <source>
        <dbReference type="ARBA" id="ARBA00022833"/>
    </source>
</evidence>
<keyword evidence="1" id="KW-0533">Nickel</keyword>
<dbReference type="Pfam" id="PF01155">
    <property type="entry name" value="HypA"/>
    <property type="match status" value="1"/>
</dbReference>
<evidence type="ECO:0000313" key="5">
    <source>
        <dbReference type="EMBL" id="QDM42656.1"/>
    </source>
</evidence>
<evidence type="ECO:0000256" key="2">
    <source>
        <dbReference type="ARBA" id="ARBA00022723"/>
    </source>
</evidence>
<dbReference type="Gene3D" id="3.30.2320.50">
    <property type="match status" value="1"/>
</dbReference>
<keyword evidence="3" id="KW-0862">Zinc</keyword>
<reference evidence="4 7" key="2">
    <citation type="submission" date="2022-05" db="EMBL/GenBank/DDBJ databases">
        <title>Genome Sequencing of Bee-Associated Microbes.</title>
        <authorList>
            <person name="Dunlap C."/>
        </authorList>
    </citation>
    <scope>NUCLEOTIDE SEQUENCE [LARGE SCALE GENOMIC DNA]</scope>
    <source>
        <strain evidence="4 7">NRRL B-14613</strain>
    </source>
</reference>
<organism evidence="5 6">
    <name type="scientific">Paenibacillus thiaminolyticus</name>
    <name type="common">Bacillus thiaminolyticus</name>
    <dbReference type="NCBI Taxonomy" id="49283"/>
    <lineage>
        <taxon>Bacteria</taxon>
        <taxon>Bacillati</taxon>
        <taxon>Bacillota</taxon>
        <taxon>Bacilli</taxon>
        <taxon>Bacillales</taxon>
        <taxon>Paenibacillaceae</taxon>
        <taxon>Paenibacillus</taxon>
    </lineage>
</organism>
<dbReference type="GO" id="GO:0016151">
    <property type="term" value="F:nickel cation binding"/>
    <property type="evidence" value="ECO:0007669"/>
    <property type="project" value="InterPro"/>
</dbReference>
<dbReference type="PANTHER" id="PTHR34535:SF3">
    <property type="entry name" value="HYDROGENASE MATURATION FACTOR HYPA"/>
    <property type="match status" value="1"/>
</dbReference>
<name>A0AAP9DR60_PANTH</name>
<dbReference type="EMBL" id="CP041405">
    <property type="protein sequence ID" value="QDM42656.1"/>
    <property type="molecule type" value="Genomic_DNA"/>
</dbReference>
<dbReference type="AlphaFoldDB" id="A0AAP9DR60"/>
<dbReference type="RefSeq" id="WP_087440939.1">
    <property type="nucleotide sequence ID" value="NZ_CABMNB010000012.1"/>
</dbReference>
<dbReference type="InterPro" id="IPR000688">
    <property type="entry name" value="HypA/HybF"/>
</dbReference>
<accession>A0AAP9DR60</accession>
<gene>
    <name evidence="5" type="ORF">FLT43_03420</name>
    <name evidence="4" type="ORF">M5W83_26240</name>
</gene>
<keyword evidence="7" id="KW-1185">Reference proteome</keyword>
<protein>
    <submittedName>
        <fullName evidence="5">Hydrogenase maturation nickel metallochaperone HypA</fullName>
    </submittedName>
</protein>
<evidence type="ECO:0000313" key="7">
    <source>
        <dbReference type="Proteomes" id="UP001209276"/>
    </source>
</evidence>
<dbReference type="PANTHER" id="PTHR34535">
    <property type="entry name" value="HYDROGENASE MATURATION FACTOR HYPA"/>
    <property type="match status" value="1"/>
</dbReference>
<dbReference type="GO" id="GO:0008270">
    <property type="term" value="F:zinc ion binding"/>
    <property type="evidence" value="ECO:0007669"/>
    <property type="project" value="TreeGrafter"/>
</dbReference>
<dbReference type="Proteomes" id="UP001209276">
    <property type="component" value="Unassembled WGS sequence"/>
</dbReference>
<dbReference type="EMBL" id="JAMDMM010000062">
    <property type="protein sequence ID" value="MCY9610653.1"/>
    <property type="molecule type" value="Genomic_DNA"/>
</dbReference>
<dbReference type="Proteomes" id="UP000315377">
    <property type="component" value="Chromosome"/>
</dbReference>